<evidence type="ECO:0000313" key="4">
    <source>
        <dbReference type="Proteomes" id="UP000231292"/>
    </source>
</evidence>
<protein>
    <submittedName>
        <fullName evidence="3">Cytochrome C biogenesis protein CycH</fullName>
    </submittedName>
</protein>
<dbReference type="InterPro" id="IPR011204">
    <property type="entry name" value="Virulence_RhuM-like"/>
</dbReference>
<name>A0A2G9YJN0_9BACT</name>
<sequence>MKNEITEIPSKGEIVIYLTKDKKVQIEVKLEKDTIWLTQKQIAQLFGTQRPAITKHLYNIFKTGELKENSVCSILEHTALDGKKYRTKFYNLDIIISVGYRVNSARATQFRIWATNVLKRHLIDGYTLNEKRLKEQTLKLQALQRAVKLIGSMKDRKQLEYKEAMGLLEVISDYNYALGLLDDYDYNRLKVSHTSKEEKFILSYEAALRVVEKLKEKFGGSDLFGVMRDKSFESSISSIYQTFSGKDLYPSIEEKAANLFYFIIKNHSFVDGNKRIAASIFLWFLDENCILYKGDGLKRIADNALVALTLMIAESKPSERDVIVMLVVNLINRNN</sequence>
<dbReference type="PANTHER" id="PTHR35810:SF1">
    <property type="entry name" value="CYTOPLASMIC PROTEIN"/>
    <property type="match status" value="1"/>
</dbReference>
<dbReference type="PROSITE" id="PS51459">
    <property type="entry name" value="FIDO"/>
    <property type="match status" value="1"/>
</dbReference>
<dbReference type="Pfam" id="PF02661">
    <property type="entry name" value="Fic"/>
    <property type="match status" value="1"/>
</dbReference>
<evidence type="ECO:0000259" key="1">
    <source>
        <dbReference type="PROSITE" id="PS51459"/>
    </source>
</evidence>
<gene>
    <name evidence="3" type="ORF">COX41_02870</name>
</gene>
<evidence type="ECO:0000313" key="3">
    <source>
        <dbReference type="EMBL" id="PIP19447.1"/>
    </source>
</evidence>
<organism evidence="3 4">
    <name type="scientific">Candidatus Sherwoodlollariibacterium unditelluris</name>
    <dbReference type="NCBI Taxonomy" id="1974757"/>
    <lineage>
        <taxon>Bacteria</taxon>
        <taxon>Pseudomonadati</taxon>
        <taxon>Candidatus Omnitrophota</taxon>
        <taxon>Candidatus Sherwoodlollariibacterium</taxon>
    </lineage>
</organism>
<dbReference type="PROSITE" id="PS51750">
    <property type="entry name" value="BRO_N"/>
    <property type="match status" value="1"/>
</dbReference>
<dbReference type="InterPro" id="IPR003812">
    <property type="entry name" value="Fido"/>
</dbReference>
<feature type="domain" description="Bro-N" evidence="2">
    <location>
        <begin position="5"/>
        <end position="125"/>
    </location>
</feature>
<dbReference type="Gene3D" id="1.20.120.1870">
    <property type="entry name" value="Fic/DOC protein, Fido domain"/>
    <property type="match status" value="1"/>
</dbReference>
<evidence type="ECO:0000259" key="2">
    <source>
        <dbReference type="PROSITE" id="PS51750"/>
    </source>
</evidence>
<accession>A0A2G9YJN0</accession>
<dbReference type="InterPro" id="IPR053737">
    <property type="entry name" value="Type_II_TA_Toxin"/>
</dbReference>
<dbReference type="AlphaFoldDB" id="A0A2G9YJN0"/>
<dbReference type="Pfam" id="PF13310">
    <property type="entry name" value="Virulence_RhuM"/>
    <property type="match status" value="1"/>
</dbReference>
<proteinExistence type="predicted"/>
<reference evidence="3 4" key="1">
    <citation type="submission" date="2017-09" db="EMBL/GenBank/DDBJ databases">
        <title>Depth-based differentiation of microbial function through sediment-hosted aquifers and enrichment of novel symbionts in the deep terrestrial subsurface.</title>
        <authorList>
            <person name="Probst A.J."/>
            <person name="Ladd B."/>
            <person name="Jarett J.K."/>
            <person name="Geller-Mcgrath D.E."/>
            <person name="Sieber C.M."/>
            <person name="Emerson J.B."/>
            <person name="Anantharaman K."/>
            <person name="Thomas B.C."/>
            <person name="Malmstrom R."/>
            <person name="Stieglmeier M."/>
            <person name="Klingl A."/>
            <person name="Woyke T."/>
            <person name="Ryan C.M."/>
            <person name="Banfield J.F."/>
        </authorList>
    </citation>
    <scope>NUCLEOTIDE SEQUENCE [LARGE SCALE GENOMIC DNA]</scope>
    <source>
        <strain evidence="3">CG23_combo_of_CG06-09_8_20_14_all_41_10</strain>
    </source>
</reference>
<dbReference type="Proteomes" id="UP000231292">
    <property type="component" value="Unassembled WGS sequence"/>
</dbReference>
<dbReference type="InterPro" id="IPR003497">
    <property type="entry name" value="BRO_N_domain"/>
</dbReference>
<feature type="domain" description="Fido" evidence="1">
    <location>
        <begin position="184"/>
        <end position="329"/>
    </location>
</feature>
<dbReference type="PANTHER" id="PTHR35810">
    <property type="entry name" value="CYTOPLASMIC PROTEIN-RELATED"/>
    <property type="match status" value="1"/>
</dbReference>
<dbReference type="EMBL" id="PCRK01000064">
    <property type="protein sequence ID" value="PIP19447.1"/>
    <property type="molecule type" value="Genomic_DNA"/>
</dbReference>
<comment type="caution">
    <text evidence="3">The sequence shown here is derived from an EMBL/GenBank/DDBJ whole genome shotgun (WGS) entry which is preliminary data.</text>
</comment>